<keyword evidence="1" id="KW-0472">Membrane</keyword>
<reference evidence="2 3" key="1">
    <citation type="journal article" date="2022" name="Int. J. Syst. Evol. Microbiol.">
        <title>Noviherbaspirillum aridicola sp. nov., isolated from an arid soil in Pakistan.</title>
        <authorList>
            <person name="Khan I.U."/>
            <person name="Saqib M."/>
            <person name="Amin A."/>
            <person name="Hussain F."/>
            <person name="Li L."/>
            <person name="Liu Y.H."/>
            <person name="Fang B.Z."/>
            <person name="Ahmed I."/>
            <person name="Li W.J."/>
        </authorList>
    </citation>
    <scope>NUCLEOTIDE SEQUENCE [LARGE SCALE GENOMIC DNA]</scope>
    <source>
        <strain evidence="2 3">NCCP-691</strain>
    </source>
</reference>
<feature type="transmembrane region" description="Helical" evidence="1">
    <location>
        <begin position="187"/>
        <end position="207"/>
    </location>
</feature>
<organism evidence="2 3">
    <name type="scientific">Noviherbaspirillum aridicola</name>
    <dbReference type="NCBI Taxonomy" id="2849687"/>
    <lineage>
        <taxon>Bacteria</taxon>
        <taxon>Pseudomonadati</taxon>
        <taxon>Pseudomonadota</taxon>
        <taxon>Betaproteobacteria</taxon>
        <taxon>Burkholderiales</taxon>
        <taxon>Oxalobacteraceae</taxon>
        <taxon>Noviherbaspirillum</taxon>
    </lineage>
</organism>
<proteinExistence type="predicted"/>
<evidence type="ECO:0000313" key="2">
    <source>
        <dbReference type="EMBL" id="GIZ51692.1"/>
    </source>
</evidence>
<keyword evidence="3" id="KW-1185">Reference proteome</keyword>
<keyword evidence="1" id="KW-0812">Transmembrane</keyword>
<gene>
    <name evidence="2" type="ORF">NCCP691_17060</name>
</gene>
<feature type="transmembrane region" description="Helical" evidence="1">
    <location>
        <begin position="219"/>
        <end position="240"/>
    </location>
</feature>
<feature type="transmembrane region" description="Helical" evidence="1">
    <location>
        <begin position="252"/>
        <end position="273"/>
    </location>
</feature>
<dbReference type="EMBL" id="BPMK01000006">
    <property type="protein sequence ID" value="GIZ51692.1"/>
    <property type="molecule type" value="Genomic_DNA"/>
</dbReference>
<feature type="transmembrane region" description="Helical" evidence="1">
    <location>
        <begin position="310"/>
        <end position="333"/>
    </location>
</feature>
<protein>
    <recommendedName>
        <fullName evidence="4">Permease</fullName>
    </recommendedName>
</protein>
<name>A0ABQ4Q3S6_9BURK</name>
<feature type="transmembrane region" description="Helical" evidence="1">
    <location>
        <begin position="89"/>
        <end position="111"/>
    </location>
</feature>
<feature type="transmembrane region" description="Helical" evidence="1">
    <location>
        <begin position="12"/>
        <end position="36"/>
    </location>
</feature>
<feature type="transmembrane region" description="Helical" evidence="1">
    <location>
        <begin position="394"/>
        <end position="415"/>
    </location>
</feature>
<feature type="transmembrane region" description="Helical" evidence="1">
    <location>
        <begin position="285"/>
        <end position="304"/>
    </location>
</feature>
<feature type="transmembrane region" description="Helical" evidence="1">
    <location>
        <begin position="150"/>
        <end position="175"/>
    </location>
</feature>
<feature type="transmembrane region" description="Helical" evidence="1">
    <location>
        <begin position="371"/>
        <end position="388"/>
    </location>
</feature>
<dbReference type="RefSeq" id="WP_220807846.1">
    <property type="nucleotide sequence ID" value="NZ_BPMK01000006.1"/>
</dbReference>
<dbReference type="Proteomes" id="UP000887222">
    <property type="component" value="Unassembled WGS sequence"/>
</dbReference>
<evidence type="ECO:0000256" key="1">
    <source>
        <dbReference type="SAM" id="Phobius"/>
    </source>
</evidence>
<feature type="transmembrane region" description="Helical" evidence="1">
    <location>
        <begin position="117"/>
        <end position="138"/>
    </location>
</feature>
<accession>A0ABQ4Q3S6</accession>
<comment type="caution">
    <text evidence="2">The sequence shown here is derived from an EMBL/GenBank/DDBJ whole genome shotgun (WGS) entry which is preliminary data.</text>
</comment>
<evidence type="ECO:0000313" key="3">
    <source>
        <dbReference type="Proteomes" id="UP000887222"/>
    </source>
</evidence>
<feature type="transmembrane region" description="Helical" evidence="1">
    <location>
        <begin position="56"/>
        <end position="77"/>
    </location>
</feature>
<sequence length="424" mass="44805">MQRILSLEQTPGLSVPLRFFLGAPVFALAAAMLLLWYGPQAMTSRWSPLTLAATHLLTLGFLSMTMIGALLQILPVVSGIDIPGGRRGAGAIHLLLIGGTLALAAGFLSGAPLPFRAALVLLPLGFGLLFGVALRGLWQKASGGEMLQGIRLATAALAGTVALGAAAATTFAWPLGLPLMALTDAHAAWGLGGWLLILVAGVAYQVVPMFQVTPVYPRTLTRWLAPAMFVVLPLWSLAGWPGAMPASWPADALSALGAALLALFCGYTLRLLRQRKRPNPDATTWFWRIGLASGIACSLLLWAGEHAGEARGLLLGILMIVGFGASIVSGMLYKIVPFLVWHHLQQQLAGAKAPNMRQIISDAGAMRQCRAHLAALLLLLAAAVWPQALSRPAALAFALSSALLGWNLLRAVLLYRKTLAQRPS</sequence>
<keyword evidence="1" id="KW-1133">Transmembrane helix</keyword>
<evidence type="ECO:0008006" key="4">
    <source>
        <dbReference type="Google" id="ProtNLM"/>
    </source>
</evidence>